<accession>M5G4N2</accession>
<evidence type="ECO:0000313" key="3">
    <source>
        <dbReference type="Proteomes" id="UP000030653"/>
    </source>
</evidence>
<reference evidence="2 3" key="1">
    <citation type="journal article" date="2012" name="Science">
        <title>The Paleozoic origin of enzymatic lignin decomposition reconstructed from 31 fungal genomes.</title>
        <authorList>
            <person name="Floudas D."/>
            <person name="Binder M."/>
            <person name="Riley R."/>
            <person name="Barry K."/>
            <person name="Blanchette R.A."/>
            <person name="Henrissat B."/>
            <person name="Martinez A.T."/>
            <person name="Otillar R."/>
            <person name="Spatafora J.W."/>
            <person name="Yadav J.S."/>
            <person name="Aerts A."/>
            <person name="Benoit I."/>
            <person name="Boyd A."/>
            <person name="Carlson A."/>
            <person name="Copeland A."/>
            <person name="Coutinho P.M."/>
            <person name="de Vries R.P."/>
            <person name="Ferreira P."/>
            <person name="Findley K."/>
            <person name="Foster B."/>
            <person name="Gaskell J."/>
            <person name="Glotzer D."/>
            <person name="Gorecki P."/>
            <person name="Heitman J."/>
            <person name="Hesse C."/>
            <person name="Hori C."/>
            <person name="Igarashi K."/>
            <person name="Jurgens J.A."/>
            <person name="Kallen N."/>
            <person name="Kersten P."/>
            <person name="Kohler A."/>
            <person name="Kuees U."/>
            <person name="Kumar T.K.A."/>
            <person name="Kuo A."/>
            <person name="LaButti K."/>
            <person name="Larrondo L.F."/>
            <person name="Lindquist E."/>
            <person name="Ling A."/>
            <person name="Lombard V."/>
            <person name="Lucas S."/>
            <person name="Lundell T."/>
            <person name="Martin R."/>
            <person name="McLaughlin D.J."/>
            <person name="Morgenstern I."/>
            <person name="Morin E."/>
            <person name="Murat C."/>
            <person name="Nagy L.G."/>
            <person name="Nolan M."/>
            <person name="Ohm R.A."/>
            <person name="Patyshakuliyeva A."/>
            <person name="Rokas A."/>
            <person name="Ruiz-Duenas F.J."/>
            <person name="Sabat G."/>
            <person name="Salamov A."/>
            <person name="Samejima M."/>
            <person name="Schmutz J."/>
            <person name="Slot J.C."/>
            <person name="St John F."/>
            <person name="Stenlid J."/>
            <person name="Sun H."/>
            <person name="Sun S."/>
            <person name="Syed K."/>
            <person name="Tsang A."/>
            <person name="Wiebenga A."/>
            <person name="Young D."/>
            <person name="Pisabarro A."/>
            <person name="Eastwood D.C."/>
            <person name="Martin F."/>
            <person name="Cullen D."/>
            <person name="Grigoriev I.V."/>
            <person name="Hibbett D.S."/>
        </authorList>
    </citation>
    <scope>NUCLEOTIDE SEQUENCE [LARGE SCALE GENOMIC DNA]</scope>
    <source>
        <strain evidence="2 3">DJM-731 SS1</strain>
    </source>
</reference>
<feature type="compositionally biased region" description="Basic and acidic residues" evidence="1">
    <location>
        <begin position="264"/>
        <end position="276"/>
    </location>
</feature>
<feature type="compositionally biased region" description="Basic and acidic residues" evidence="1">
    <location>
        <begin position="47"/>
        <end position="58"/>
    </location>
</feature>
<protein>
    <submittedName>
        <fullName evidence="2">Uncharacterized protein</fullName>
    </submittedName>
</protein>
<dbReference type="HOGENOM" id="CLU_633155_0_0_1"/>
<feature type="compositionally biased region" description="Basic and acidic residues" evidence="1">
    <location>
        <begin position="348"/>
        <end position="357"/>
    </location>
</feature>
<dbReference type="AlphaFoldDB" id="M5G4N2"/>
<evidence type="ECO:0000313" key="2">
    <source>
        <dbReference type="EMBL" id="EJU03649.1"/>
    </source>
</evidence>
<proteinExistence type="predicted"/>
<keyword evidence="3" id="KW-1185">Reference proteome</keyword>
<dbReference type="GeneID" id="63683207"/>
<name>M5G4N2_DACPD</name>
<sequence length="433" mass="46912">MPRLRPPHSPPLNSRKRRLPSYSDPAYAQSEDHSPLHQPAKRARVSGSRERNNSHFQEDEAPMTDPVLSGTRSVQTSLRAVAPLLVPTRKPTNENKPPVPHVPKPNTYAPIAASSSAAAPALGSPFQHVSRTNSASAATYYHGLSPFTSSLENAIHLARTRATSLRPHPYSTALRAHHASTAVPNVAGLAPSLMRTLLTTPLATSTPRKSGQDAMPSHHGAMDLDPPTLRGSMQSDEESAESVVVPPPKDKGKGRLVVGAQGRPTERRSSVDERAKNLSSLFSHMDLDGEDRQPAPPASSSSDRTRKFTHPFASKAKQSAKDSKKAAGSSKMKTMTVGQGPPSIKALYKKENADASKQKTPRHPFIMPLQLKKKPAKMIPIVVKDPPKPPVRQTNTTVAKAFVQKHRETVWMKVADDALAVSDDDSKDEIDAF</sequence>
<evidence type="ECO:0000256" key="1">
    <source>
        <dbReference type="SAM" id="MobiDB-lite"/>
    </source>
</evidence>
<organism evidence="2 3">
    <name type="scientific">Dacryopinax primogenitus (strain DJM 731)</name>
    <name type="common">Brown rot fungus</name>
    <dbReference type="NCBI Taxonomy" id="1858805"/>
    <lineage>
        <taxon>Eukaryota</taxon>
        <taxon>Fungi</taxon>
        <taxon>Dikarya</taxon>
        <taxon>Basidiomycota</taxon>
        <taxon>Agaricomycotina</taxon>
        <taxon>Dacrymycetes</taxon>
        <taxon>Dacrymycetales</taxon>
        <taxon>Dacrymycetaceae</taxon>
        <taxon>Dacryopinax</taxon>
    </lineage>
</organism>
<feature type="region of interest" description="Disordered" evidence="1">
    <location>
        <begin position="202"/>
        <end position="371"/>
    </location>
</feature>
<gene>
    <name evidence="2" type="ORF">DACRYDRAFT_105812</name>
</gene>
<dbReference type="EMBL" id="JH795859">
    <property type="protein sequence ID" value="EJU03649.1"/>
    <property type="molecule type" value="Genomic_DNA"/>
</dbReference>
<dbReference type="RefSeq" id="XP_040630543.1">
    <property type="nucleotide sequence ID" value="XM_040768145.1"/>
</dbReference>
<feature type="region of interest" description="Disordered" evidence="1">
    <location>
        <begin position="1"/>
        <end position="73"/>
    </location>
</feature>
<dbReference type="Proteomes" id="UP000030653">
    <property type="component" value="Unassembled WGS sequence"/>
</dbReference>